<dbReference type="GO" id="GO:0005952">
    <property type="term" value="C:cAMP-dependent protein kinase complex"/>
    <property type="evidence" value="ECO:0007669"/>
    <property type="project" value="InterPro"/>
</dbReference>
<evidence type="ECO:0000313" key="2">
    <source>
        <dbReference type="EMBL" id="CAB4667148.1"/>
    </source>
</evidence>
<proteinExistence type="predicted"/>
<dbReference type="PROSITE" id="PS00888">
    <property type="entry name" value="CNMP_BINDING_1"/>
    <property type="match status" value="1"/>
</dbReference>
<gene>
    <name evidence="2" type="ORF">UFOPK2242_01271</name>
</gene>
<dbReference type="PANTHER" id="PTHR11635">
    <property type="entry name" value="CAMP-DEPENDENT PROTEIN KINASE REGULATORY CHAIN"/>
    <property type="match status" value="1"/>
</dbReference>
<dbReference type="CDD" id="cd00038">
    <property type="entry name" value="CAP_ED"/>
    <property type="match status" value="1"/>
</dbReference>
<dbReference type="InterPro" id="IPR018490">
    <property type="entry name" value="cNMP-bd_dom_sf"/>
</dbReference>
<dbReference type="EMBL" id="CAEZWM010000184">
    <property type="protein sequence ID" value="CAB4667148.1"/>
    <property type="molecule type" value="Genomic_DNA"/>
</dbReference>
<accession>A0A6J6M217</accession>
<evidence type="ECO:0000259" key="1">
    <source>
        <dbReference type="PROSITE" id="PS50042"/>
    </source>
</evidence>
<dbReference type="PRINTS" id="PR00103">
    <property type="entry name" value="CAMPKINASE"/>
</dbReference>
<dbReference type="InterPro" id="IPR050503">
    <property type="entry name" value="cAMP-dep_PK_reg_su-like"/>
</dbReference>
<dbReference type="InterPro" id="IPR000595">
    <property type="entry name" value="cNMP-bd_dom"/>
</dbReference>
<dbReference type="AlphaFoldDB" id="A0A6J6M217"/>
<feature type="domain" description="Cyclic nucleotide-binding" evidence="1">
    <location>
        <begin position="17"/>
        <end position="132"/>
    </location>
</feature>
<dbReference type="PANTHER" id="PTHR11635:SF152">
    <property type="entry name" value="CAMP-DEPENDENT PROTEIN KINASE TYPE I REGULATORY SUBUNIT-RELATED"/>
    <property type="match status" value="1"/>
</dbReference>
<dbReference type="Gene3D" id="2.60.120.10">
    <property type="entry name" value="Jelly Rolls"/>
    <property type="match status" value="1"/>
</dbReference>
<dbReference type="PROSITE" id="PS50042">
    <property type="entry name" value="CNMP_BINDING_3"/>
    <property type="match status" value="1"/>
</dbReference>
<name>A0A6J6M217_9ZZZZ</name>
<dbReference type="InterPro" id="IPR014710">
    <property type="entry name" value="RmlC-like_jellyroll"/>
</dbReference>
<sequence>MSKRTAQYLDALADVPLFSALSRRDLGLIARRGEEIDVEAGKRLVDQGETGAEFFVIISGKAKVTRNGRRIAGLKRGDAFGELSLLDRGPRNATVTAETDMELLVLGQREFSALIDEAPGFSRKLLTGMARRLRDADARSVQ</sequence>
<organism evidence="2">
    <name type="scientific">freshwater metagenome</name>
    <dbReference type="NCBI Taxonomy" id="449393"/>
    <lineage>
        <taxon>unclassified sequences</taxon>
        <taxon>metagenomes</taxon>
        <taxon>ecological metagenomes</taxon>
    </lineage>
</organism>
<dbReference type="Pfam" id="PF00027">
    <property type="entry name" value="cNMP_binding"/>
    <property type="match status" value="1"/>
</dbReference>
<dbReference type="SUPFAM" id="SSF51206">
    <property type="entry name" value="cAMP-binding domain-like"/>
    <property type="match status" value="1"/>
</dbReference>
<dbReference type="SMART" id="SM00100">
    <property type="entry name" value="cNMP"/>
    <property type="match status" value="1"/>
</dbReference>
<reference evidence="2" key="1">
    <citation type="submission" date="2020-05" db="EMBL/GenBank/DDBJ databases">
        <authorList>
            <person name="Chiriac C."/>
            <person name="Salcher M."/>
            <person name="Ghai R."/>
            <person name="Kavagutti S V."/>
        </authorList>
    </citation>
    <scope>NUCLEOTIDE SEQUENCE</scope>
</reference>
<dbReference type="GO" id="GO:0005829">
    <property type="term" value="C:cytosol"/>
    <property type="evidence" value="ECO:0007669"/>
    <property type="project" value="TreeGrafter"/>
</dbReference>
<protein>
    <submittedName>
        <fullName evidence="2">Unannotated protein</fullName>
    </submittedName>
</protein>
<dbReference type="InterPro" id="IPR018488">
    <property type="entry name" value="cNMP-bd_CS"/>
</dbReference>